<feature type="transmembrane region" description="Helical" evidence="10">
    <location>
        <begin position="21"/>
        <end position="40"/>
    </location>
</feature>
<feature type="transmembrane region" description="Helical" evidence="10">
    <location>
        <begin position="327"/>
        <end position="347"/>
    </location>
</feature>
<keyword evidence="5" id="KW-0571">Peptide transport</keyword>
<name>A0A2V1IW40_9BACT</name>
<feature type="transmembrane region" description="Helical" evidence="10">
    <location>
        <begin position="519"/>
        <end position="540"/>
    </location>
</feature>
<evidence type="ECO:0000256" key="9">
    <source>
        <dbReference type="SAM" id="MobiDB-lite"/>
    </source>
</evidence>
<evidence type="ECO:0000256" key="10">
    <source>
        <dbReference type="SAM" id="Phobius"/>
    </source>
</evidence>
<evidence type="ECO:0000256" key="1">
    <source>
        <dbReference type="ARBA" id="ARBA00004651"/>
    </source>
</evidence>
<keyword evidence="12" id="KW-1185">Reference proteome</keyword>
<organism evidence="11 12">
    <name type="scientific">Paramuribaculum intestinale</name>
    <dbReference type="NCBI Taxonomy" id="2094151"/>
    <lineage>
        <taxon>Bacteria</taxon>
        <taxon>Pseudomonadati</taxon>
        <taxon>Bacteroidota</taxon>
        <taxon>Bacteroidia</taxon>
        <taxon>Bacteroidales</taxon>
        <taxon>Muribaculaceae</taxon>
        <taxon>Paramuribaculum</taxon>
    </lineage>
</organism>
<evidence type="ECO:0000313" key="11">
    <source>
        <dbReference type="EMBL" id="PWB09116.1"/>
    </source>
</evidence>
<dbReference type="SUPFAM" id="SSF103473">
    <property type="entry name" value="MFS general substrate transporter"/>
    <property type="match status" value="1"/>
</dbReference>
<dbReference type="InterPro" id="IPR050171">
    <property type="entry name" value="MFS_Transporters"/>
</dbReference>
<dbReference type="GO" id="GO:1904680">
    <property type="term" value="F:peptide transmembrane transporter activity"/>
    <property type="evidence" value="ECO:0007669"/>
    <property type="project" value="InterPro"/>
</dbReference>
<gene>
    <name evidence="11" type="ORF">C5O25_02405</name>
</gene>
<feature type="transmembrane region" description="Helical" evidence="10">
    <location>
        <begin position="285"/>
        <end position="302"/>
    </location>
</feature>
<feature type="region of interest" description="Disordered" evidence="9">
    <location>
        <begin position="549"/>
        <end position="568"/>
    </location>
</feature>
<accession>A0A2V1IW40</accession>
<evidence type="ECO:0000256" key="5">
    <source>
        <dbReference type="ARBA" id="ARBA00022856"/>
    </source>
</evidence>
<dbReference type="InterPro" id="IPR018456">
    <property type="entry name" value="PTR2_symporter_CS"/>
</dbReference>
<dbReference type="Gene3D" id="1.20.1250.20">
    <property type="entry name" value="MFS general substrate transporter like domains"/>
    <property type="match status" value="3"/>
</dbReference>
<keyword evidence="2 8" id="KW-0813">Transport</keyword>
<feature type="transmembrane region" description="Helical" evidence="10">
    <location>
        <begin position="394"/>
        <end position="412"/>
    </location>
</feature>
<dbReference type="GO" id="GO:0005886">
    <property type="term" value="C:plasma membrane"/>
    <property type="evidence" value="ECO:0007669"/>
    <property type="project" value="UniProtKB-SubCell"/>
</dbReference>
<protein>
    <submittedName>
        <fullName evidence="11">MFS transporter</fullName>
    </submittedName>
</protein>
<reference evidence="12" key="1">
    <citation type="submission" date="2018-02" db="EMBL/GenBank/DDBJ databases">
        <authorList>
            <person name="Clavel T."/>
            <person name="Strowig T."/>
        </authorList>
    </citation>
    <scope>NUCLEOTIDE SEQUENCE [LARGE SCALE GENOMIC DNA]</scope>
    <source>
        <strain evidence="12">DSM 100764</strain>
    </source>
</reference>
<dbReference type="PROSITE" id="PS01023">
    <property type="entry name" value="PTR2_2"/>
    <property type="match status" value="1"/>
</dbReference>
<comment type="similarity">
    <text evidence="8">Belongs to the major facilitator superfamily. Proton-dependent oligopeptide transporter (POT/PTR) (TC 2.A.17) family.</text>
</comment>
<dbReference type="InterPro" id="IPR000109">
    <property type="entry name" value="POT_fam"/>
</dbReference>
<dbReference type="PANTHER" id="PTHR23517">
    <property type="entry name" value="RESISTANCE PROTEIN MDTM, PUTATIVE-RELATED-RELATED"/>
    <property type="match status" value="1"/>
</dbReference>
<evidence type="ECO:0000256" key="2">
    <source>
        <dbReference type="ARBA" id="ARBA00022448"/>
    </source>
</evidence>
<keyword evidence="4 8" id="KW-0812">Transmembrane</keyword>
<feature type="compositionally biased region" description="Basic and acidic residues" evidence="9">
    <location>
        <begin position="551"/>
        <end position="560"/>
    </location>
</feature>
<evidence type="ECO:0000256" key="7">
    <source>
        <dbReference type="ARBA" id="ARBA00023136"/>
    </source>
</evidence>
<dbReference type="AlphaFoldDB" id="A0A2V1IW40"/>
<dbReference type="EMBL" id="PUBV01000003">
    <property type="protein sequence ID" value="PWB09116.1"/>
    <property type="molecule type" value="Genomic_DNA"/>
</dbReference>
<feature type="transmembrane region" description="Helical" evidence="10">
    <location>
        <begin position="46"/>
        <end position="67"/>
    </location>
</feature>
<keyword evidence="3" id="KW-1003">Cell membrane</keyword>
<keyword evidence="6 10" id="KW-1133">Transmembrane helix</keyword>
<feature type="transmembrane region" description="Helical" evidence="10">
    <location>
        <begin position="354"/>
        <end position="374"/>
    </location>
</feature>
<dbReference type="InterPro" id="IPR005279">
    <property type="entry name" value="Dipep/tripep_permease"/>
</dbReference>
<dbReference type="Proteomes" id="UP000244925">
    <property type="component" value="Unassembled WGS sequence"/>
</dbReference>
<evidence type="ECO:0000313" key="12">
    <source>
        <dbReference type="Proteomes" id="UP000244925"/>
    </source>
</evidence>
<dbReference type="RefSeq" id="WP_107035137.1">
    <property type="nucleotide sequence ID" value="NZ_CAOXDM010000014.1"/>
</dbReference>
<feature type="transmembrane region" description="Helical" evidence="10">
    <location>
        <begin position="492"/>
        <end position="513"/>
    </location>
</feature>
<feature type="transmembrane region" description="Helical" evidence="10">
    <location>
        <begin position="458"/>
        <end position="480"/>
    </location>
</feature>
<feature type="transmembrane region" description="Helical" evidence="10">
    <location>
        <begin position="102"/>
        <end position="123"/>
    </location>
</feature>
<evidence type="ECO:0000256" key="8">
    <source>
        <dbReference type="RuleBase" id="RU003755"/>
    </source>
</evidence>
<dbReference type="CDD" id="cd17346">
    <property type="entry name" value="MFS_DtpA_like"/>
    <property type="match status" value="1"/>
</dbReference>
<dbReference type="PANTHER" id="PTHR23517:SF15">
    <property type="entry name" value="PROTON-DEPENDENT OLIGOPEPTIDE FAMILY TRANSPORT PROTEIN"/>
    <property type="match status" value="1"/>
</dbReference>
<evidence type="ECO:0000256" key="4">
    <source>
        <dbReference type="ARBA" id="ARBA00022692"/>
    </source>
</evidence>
<feature type="transmembrane region" description="Helical" evidence="10">
    <location>
        <begin position="144"/>
        <end position="165"/>
    </location>
</feature>
<feature type="transmembrane region" description="Helical" evidence="10">
    <location>
        <begin position="424"/>
        <end position="446"/>
    </location>
</feature>
<keyword evidence="7 10" id="KW-0472">Membrane</keyword>
<dbReference type="Pfam" id="PF00854">
    <property type="entry name" value="PTR2"/>
    <property type="match status" value="2"/>
</dbReference>
<comment type="caution">
    <text evidence="11">The sequence shown here is derived from an EMBL/GenBank/DDBJ whole genome shotgun (WGS) entry which is preliminary data.</text>
</comment>
<sequence>MSKSPSAGLCVLSLANTGERFGYYTMLAIFLLYLQAKFGFDSTVSGQIYAIFLALVYFMPLVGGWVADKWSFSKCVVTGIAVMFVGYAVMAIPTDIRSTTSLVILCAALVLIATGTGLFKGNLQVMVGDLYNSPKYAGQRDSAFSIFYMLINVGSMFAPGMATYMCNKAMSAQGLVYQADLPAICNRYLDGAENGAELVAAAEASGMQVGSDISAWASHYIETLSTGYGYAFAVACGSLVISFLIYFLGRKAYSHVITDKNTAATGSKQAETGPELSPEQTRQRVVALFLVFAVVIFFWMVFHQNGATLTEFAKSCTAPEATGWTRVGFNLLGLTMIAAAVWCIFGMFKAKGTLRIICGIAFVALAAGVAFYIYPTTPDVISGIQPQQYQQFNPFYVVALTPVSLALFGWLARKKKEPSAPRKIGYGMIMAAVAYGVMLIGSMSIVGTQASVSPNWLISTYLLLTFAELLLSPMGISFVSKVAPPKLKGSMMGGWFAATAVGNYLVSIPMLLWGKIPTYMVWAILIVICLISALFIFAMMKKLEAATSDKPSPEAKRDALETVEDDAI</sequence>
<evidence type="ECO:0000256" key="3">
    <source>
        <dbReference type="ARBA" id="ARBA00022475"/>
    </source>
</evidence>
<evidence type="ECO:0000256" key="6">
    <source>
        <dbReference type="ARBA" id="ARBA00022989"/>
    </source>
</evidence>
<feature type="transmembrane region" description="Helical" evidence="10">
    <location>
        <begin position="76"/>
        <end position="96"/>
    </location>
</feature>
<feature type="transmembrane region" description="Helical" evidence="10">
    <location>
        <begin position="228"/>
        <end position="248"/>
    </location>
</feature>
<comment type="subcellular location">
    <subcellularLocation>
        <location evidence="1">Cell membrane</location>
        <topology evidence="1">Multi-pass membrane protein</topology>
    </subcellularLocation>
    <subcellularLocation>
        <location evidence="8">Membrane</location>
        <topology evidence="8">Multi-pass membrane protein</topology>
    </subcellularLocation>
</comment>
<dbReference type="InterPro" id="IPR036259">
    <property type="entry name" value="MFS_trans_sf"/>
</dbReference>
<dbReference type="GO" id="GO:0006857">
    <property type="term" value="P:oligopeptide transport"/>
    <property type="evidence" value="ECO:0007669"/>
    <property type="project" value="InterPro"/>
</dbReference>
<keyword evidence="5" id="KW-0653">Protein transport</keyword>
<proteinExistence type="inferred from homology"/>